<dbReference type="InterPro" id="IPR036869">
    <property type="entry name" value="J_dom_sf"/>
</dbReference>
<feature type="domain" description="J" evidence="1">
    <location>
        <begin position="85"/>
        <end position="156"/>
    </location>
</feature>
<dbReference type="SMART" id="SM00271">
    <property type="entry name" value="DnaJ"/>
    <property type="match status" value="1"/>
</dbReference>
<dbReference type="PANTHER" id="PTHR45295:SF3">
    <property type="entry name" value="CHAPERONE DNAJ-DOMAIN SUPERFAMILY PROTEIN"/>
    <property type="match status" value="1"/>
</dbReference>
<evidence type="ECO:0000313" key="3">
    <source>
        <dbReference type="Proteomes" id="UP001177003"/>
    </source>
</evidence>
<dbReference type="Proteomes" id="UP001177003">
    <property type="component" value="Chromosome 9"/>
</dbReference>
<proteinExistence type="predicted"/>
<dbReference type="EMBL" id="OX465085">
    <property type="protein sequence ID" value="CAI9304494.1"/>
    <property type="molecule type" value="Genomic_DNA"/>
</dbReference>
<dbReference type="CDD" id="cd06257">
    <property type="entry name" value="DnaJ"/>
    <property type="match status" value="1"/>
</dbReference>
<name>A0AA36EQ84_LACSI</name>
<dbReference type="PRINTS" id="PR00625">
    <property type="entry name" value="JDOMAIN"/>
</dbReference>
<accession>A0AA36EQ84</accession>
<dbReference type="SUPFAM" id="SSF46565">
    <property type="entry name" value="Chaperone J-domain"/>
    <property type="match status" value="1"/>
</dbReference>
<evidence type="ECO:0000313" key="2">
    <source>
        <dbReference type="EMBL" id="CAI9304494.1"/>
    </source>
</evidence>
<dbReference type="PANTHER" id="PTHR45295">
    <property type="entry name" value="CHAPERONE PROTEIN DNAJ C76, CHLOROPLASTIC"/>
    <property type="match status" value="1"/>
</dbReference>
<dbReference type="Pfam" id="PF00226">
    <property type="entry name" value="DnaJ"/>
    <property type="match status" value="1"/>
</dbReference>
<dbReference type="AlphaFoldDB" id="A0AA36EQ84"/>
<dbReference type="Gene3D" id="1.10.287.110">
    <property type="entry name" value="DnaJ domain"/>
    <property type="match status" value="1"/>
</dbReference>
<dbReference type="Pfam" id="PF13370">
    <property type="entry name" value="Fer4_13"/>
    <property type="match status" value="1"/>
</dbReference>
<evidence type="ECO:0000259" key="1">
    <source>
        <dbReference type="PROSITE" id="PS50076"/>
    </source>
</evidence>
<organism evidence="2 3">
    <name type="scientific">Lactuca saligna</name>
    <name type="common">Willowleaf lettuce</name>
    <dbReference type="NCBI Taxonomy" id="75948"/>
    <lineage>
        <taxon>Eukaryota</taxon>
        <taxon>Viridiplantae</taxon>
        <taxon>Streptophyta</taxon>
        <taxon>Embryophyta</taxon>
        <taxon>Tracheophyta</taxon>
        <taxon>Spermatophyta</taxon>
        <taxon>Magnoliopsida</taxon>
        <taxon>eudicotyledons</taxon>
        <taxon>Gunneridae</taxon>
        <taxon>Pentapetalae</taxon>
        <taxon>asterids</taxon>
        <taxon>campanulids</taxon>
        <taxon>Asterales</taxon>
        <taxon>Asteraceae</taxon>
        <taxon>Cichorioideae</taxon>
        <taxon>Cichorieae</taxon>
        <taxon>Lactucinae</taxon>
        <taxon>Lactuca</taxon>
    </lineage>
</organism>
<dbReference type="InterPro" id="IPR001623">
    <property type="entry name" value="DnaJ_domain"/>
</dbReference>
<gene>
    <name evidence="2" type="ORF">LSALG_LOCUS42863</name>
</gene>
<sequence length="286" mass="32251">MVEMGSFPLCNKAVTLCSYYQTHPSIIQKSYHRNCQTRPFESSLQRLIHTSIKYPNRFFSDTNNQFRVNSVRDSNGDQTTMSASSAYQVLDIMPDCTLSELKAAFRAKVKQFHPDVIKSDDGNSDTMIRRVIEAYEVLSNLSKSEIIESECLDPFDAPECEAFDIFVNEVLCAGKGCPYSCVKTAPHAFTFSSSTGTAYATSQGHGEDYKVQLAVGQCPRNCIHYVTPSQRIILQELLASILNVPFDCSAEADLLYTLIVKAKFENNRYKKPKKQPNVSTKHVDWY</sequence>
<dbReference type="Gene3D" id="3.30.70.20">
    <property type="match status" value="1"/>
</dbReference>
<dbReference type="PROSITE" id="PS50076">
    <property type="entry name" value="DNAJ_2"/>
    <property type="match status" value="1"/>
</dbReference>
<reference evidence="2" key="1">
    <citation type="submission" date="2023-04" db="EMBL/GenBank/DDBJ databases">
        <authorList>
            <person name="Vijverberg K."/>
            <person name="Xiong W."/>
            <person name="Schranz E."/>
        </authorList>
    </citation>
    <scope>NUCLEOTIDE SEQUENCE</scope>
</reference>
<protein>
    <recommendedName>
        <fullName evidence="1">J domain-containing protein</fullName>
    </recommendedName>
</protein>
<keyword evidence="3" id="KW-1185">Reference proteome</keyword>